<dbReference type="Proteomes" id="UP000670092">
    <property type="component" value="Unassembled WGS sequence"/>
</dbReference>
<sequence>MKKGSKAEARRRKRVSCLAQSQTTQRIDRIDRINPRHHLGTSFQTLRLVCEGRGRTLVVQ</sequence>
<gene>
    <name evidence="2" type="ORF">I7I52_09224</name>
</gene>
<feature type="region of interest" description="Disordered" evidence="1">
    <location>
        <begin position="1"/>
        <end position="21"/>
    </location>
</feature>
<proteinExistence type="predicted"/>
<name>A0A8H7YXJ1_AJECA</name>
<organism evidence="2 3">
    <name type="scientific">Ajellomyces capsulatus</name>
    <name type="common">Darling's disease fungus</name>
    <name type="synonym">Histoplasma capsulatum</name>
    <dbReference type="NCBI Taxonomy" id="5037"/>
    <lineage>
        <taxon>Eukaryota</taxon>
        <taxon>Fungi</taxon>
        <taxon>Dikarya</taxon>
        <taxon>Ascomycota</taxon>
        <taxon>Pezizomycotina</taxon>
        <taxon>Eurotiomycetes</taxon>
        <taxon>Eurotiomycetidae</taxon>
        <taxon>Onygenales</taxon>
        <taxon>Ajellomycetaceae</taxon>
        <taxon>Histoplasma</taxon>
    </lineage>
</organism>
<dbReference type="AlphaFoldDB" id="A0A8H7YXJ1"/>
<comment type="caution">
    <text evidence="2">The sequence shown here is derived from an EMBL/GenBank/DDBJ whole genome shotgun (WGS) entry which is preliminary data.</text>
</comment>
<evidence type="ECO:0000256" key="1">
    <source>
        <dbReference type="SAM" id="MobiDB-lite"/>
    </source>
</evidence>
<reference evidence="2 3" key="1">
    <citation type="submission" date="2021-01" db="EMBL/GenBank/DDBJ databases">
        <title>Chromosome-level genome assembly of a human fungal pathogen reveals clustering of transcriptionally co-regulated genes.</title>
        <authorList>
            <person name="Voorhies M."/>
            <person name="Cohen S."/>
            <person name="Shea T.P."/>
            <person name="Petrus S."/>
            <person name="Munoz J.F."/>
            <person name="Poplawski S."/>
            <person name="Goldman W.E."/>
            <person name="Michael T."/>
            <person name="Cuomo C.A."/>
            <person name="Sil A."/>
            <person name="Beyhan S."/>
        </authorList>
    </citation>
    <scope>NUCLEOTIDE SEQUENCE [LARGE SCALE GENOMIC DNA]</scope>
    <source>
        <strain evidence="2 3">G184AR</strain>
    </source>
</reference>
<evidence type="ECO:0000313" key="3">
    <source>
        <dbReference type="Proteomes" id="UP000670092"/>
    </source>
</evidence>
<dbReference type="VEuPathDB" id="FungiDB:I7I52_09224"/>
<evidence type="ECO:0000313" key="2">
    <source>
        <dbReference type="EMBL" id="KAG5299046.1"/>
    </source>
</evidence>
<dbReference type="EMBL" id="JAEVHI010000002">
    <property type="protein sequence ID" value="KAG5299046.1"/>
    <property type="molecule type" value="Genomic_DNA"/>
</dbReference>
<accession>A0A8H7YXJ1</accession>
<protein>
    <submittedName>
        <fullName evidence="2">Uncharacterized protein</fullName>
    </submittedName>
</protein>